<sequence>MPLKCIIQCVHEAAHNIISTRPVTTFTRGGCRAPIKNGTIANAIFFAAIFSPLYVCLLKDGFLFLVDLTKKMTRE</sequence>
<feature type="transmembrane region" description="Helical" evidence="1">
    <location>
        <begin position="43"/>
        <end position="66"/>
    </location>
</feature>
<gene>
    <name evidence="2" type="ORF">DMAD_06229</name>
</gene>
<dbReference type="Proteomes" id="UP001500889">
    <property type="component" value="Chromosome J"/>
</dbReference>
<keyword evidence="1" id="KW-1133">Transmembrane helix</keyword>
<name>A0AAU9FPR4_DROMD</name>
<evidence type="ECO:0000313" key="3">
    <source>
        <dbReference type="Proteomes" id="UP001500889"/>
    </source>
</evidence>
<dbReference type="AlphaFoldDB" id="A0AAU9FPR4"/>
<reference evidence="2 3" key="1">
    <citation type="submission" date="2024-02" db="EMBL/GenBank/DDBJ databases">
        <title>A chromosome-level genome assembly of Drosophila madeirensis, a fruit fly species endemic to Madeira island.</title>
        <authorList>
            <person name="Tomihara K."/>
            <person name="Llopart A."/>
            <person name="Yamamoto D."/>
        </authorList>
    </citation>
    <scope>NUCLEOTIDE SEQUENCE [LARGE SCALE GENOMIC DNA]</scope>
    <source>
        <strain evidence="2 3">RF1</strain>
    </source>
</reference>
<proteinExistence type="predicted"/>
<evidence type="ECO:0000313" key="2">
    <source>
        <dbReference type="EMBL" id="BFF97939.1"/>
    </source>
</evidence>
<organism evidence="2 3">
    <name type="scientific">Drosophila madeirensis</name>
    <name type="common">Fruit fly</name>
    <dbReference type="NCBI Taxonomy" id="30013"/>
    <lineage>
        <taxon>Eukaryota</taxon>
        <taxon>Metazoa</taxon>
        <taxon>Ecdysozoa</taxon>
        <taxon>Arthropoda</taxon>
        <taxon>Hexapoda</taxon>
        <taxon>Insecta</taxon>
        <taxon>Pterygota</taxon>
        <taxon>Neoptera</taxon>
        <taxon>Endopterygota</taxon>
        <taxon>Diptera</taxon>
        <taxon>Brachycera</taxon>
        <taxon>Muscomorpha</taxon>
        <taxon>Ephydroidea</taxon>
        <taxon>Drosophilidae</taxon>
        <taxon>Drosophila</taxon>
        <taxon>Sophophora</taxon>
    </lineage>
</organism>
<evidence type="ECO:0000256" key="1">
    <source>
        <dbReference type="SAM" id="Phobius"/>
    </source>
</evidence>
<keyword evidence="1" id="KW-0812">Transmembrane</keyword>
<keyword evidence="3" id="KW-1185">Reference proteome</keyword>
<keyword evidence="1" id="KW-0472">Membrane</keyword>
<accession>A0AAU9FPR4</accession>
<protein>
    <submittedName>
        <fullName evidence="2">Uncharacterized protein</fullName>
    </submittedName>
</protein>
<dbReference type="EMBL" id="AP029265">
    <property type="protein sequence ID" value="BFF97939.1"/>
    <property type="molecule type" value="Genomic_DNA"/>
</dbReference>